<proteinExistence type="predicted"/>
<dbReference type="InterPro" id="IPR036291">
    <property type="entry name" value="NAD(P)-bd_dom_sf"/>
</dbReference>
<evidence type="ECO:0000313" key="3">
    <source>
        <dbReference type="WBParaSite" id="SVE_0682800.1"/>
    </source>
</evidence>
<dbReference type="InterPro" id="IPR020904">
    <property type="entry name" value="Sc_DH/Rdtase_CS"/>
</dbReference>
<dbReference type="InterPro" id="IPR002347">
    <property type="entry name" value="SDR_fam"/>
</dbReference>
<keyword evidence="1" id="KW-0560">Oxidoreductase</keyword>
<dbReference type="Proteomes" id="UP000035680">
    <property type="component" value="Unassembled WGS sequence"/>
</dbReference>
<protein>
    <submittedName>
        <fullName evidence="3">NAD(P)-binding protein</fullName>
    </submittedName>
</protein>
<dbReference type="PANTHER" id="PTHR43313:SF1">
    <property type="entry name" value="3BETA-HYDROXYSTEROID DEHYDROGENASE DHS-16"/>
    <property type="match status" value="1"/>
</dbReference>
<name>A0A0K0FDA7_STRVS</name>
<keyword evidence="2" id="KW-1185">Reference proteome</keyword>
<dbReference type="AlphaFoldDB" id="A0A0K0FDA7"/>
<dbReference type="PRINTS" id="PR00081">
    <property type="entry name" value="GDHRDH"/>
</dbReference>
<organism evidence="2 3">
    <name type="scientific">Strongyloides venezuelensis</name>
    <name type="common">Threadworm</name>
    <dbReference type="NCBI Taxonomy" id="75913"/>
    <lineage>
        <taxon>Eukaryota</taxon>
        <taxon>Metazoa</taxon>
        <taxon>Ecdysozoa</taxon>
        <taxon>Nematoda</taxon>
        <taxon>Chromadorea</taxon>
        <taxon>Rhabditida</taxon>
        <taxon>Tylenchina</taxon>
        <taxon>Panagrolaimomorpha</taxon>
        <taxon>Strongyloidoidea</taxon>
        <taxon>Strongyloididae</taxon>
        <taxon>Strongyloides</taxon>
    </lineage>
</organism>
<accession>A0A0K0FDA7</accession>
<reference evidence="3" key="2">
    <citation type="submission" date="2015-08" db="UniProtKB">
        <authorList>
            <consortium name="WormBaseParasite"/>
        </authorList>
    </citation>
    <scope>IDENTIFICATION</scope>
</reference>
<dbReference type="PROSITE" id="PS00061">
    <property type="entry name" value="ADH_SHORT"/>
    <property type="match status" value="1"/>
</dbReference>
<dbReference type="GO" id="GO:0016491">
    <property type="term" value="F:oxidoreductase activity"/>
    <property type="evidence" value="ECO:0007669"/>
    <property type="project" value="UniProtKB-KW"/>
</dbReference>
<dbReference type="WBParaSite" id="SVE_0682800.1">
    <property type="protein sequence ID" value="SVE_0682800.1"/>
    <property type="gene ID" value="SVE_0682800"/>
</dbReference>
<evidence type="ECO:0000256" key="1">
    <source>
        <dbReference type="ARBA" id="ARBA00023002"/>
    </source>
</evidence>
<dbReference type="SUPFAM" id="SSF51735">
    <property type="entry name" value="NAD(P)-binding Rossmann-fold domains"/>
    <property type="match status" value="1"/>
</dbReference>
<dbReference type="PANTHER" id="PTHR43313">
    <property type="entry name" value="SHORT-CHAIN DEHYDROGENASE/REDUCTASE FAMILY 9C"/>
    <property type="match status" value="1"/>
</dbReference>
<evidence type="ECO:0000313" key="2">
    <source>
        <dbReference type="Proteomes" id="UP000035680"/>
    </source>
</evidence>
<dbReference type="STRING" id="75913.A0A0K0FDA7"/>
<dbReference type="GO" id="GO:0008202">
    <property type="term" value="P:steroid metabolic process"/>
    <property type="evidence" value="ECO:0007669"/>
    <property type="project" value="TreeGrafter"/>
</dbReference>
<reference evidence="2" key="1">
    <citation type="submission" date="2014-07" db="EMBL/GenBank/DDBJ databases">
        <authorList>
            <person name="Martin A.A"/>
            <person name="De Silva N."/>
        </authorList>
    </citation>
    <scope>NUCLEOTIDE SEQUENCE</scope>
</reference>
<sequence>MWVYVIKMVTINEISEKGILITGCDSGFGRELAMKCIRNGMIVFGTCMSERGKEDLENESKKYGSKCFPFYMDVTDDKSCSDGLEFVKEKLKEVNLPGLHGIVANAGITGDPGPFDWMKVEDFKNVFEVNTFGVVRTIQYFKEEVKKVKGRMVLTSSLYGRIALQNLSAYSASKFAIQGLADSLRREMKPFKVQVMCVEPGVFKTNMTNVQATEKLIKKVYDRQDDGTKKQYDQKYLEILLESMRDLFINKSSDTPDQVSDTYFKCLTSYWPKPRYQVGVDSQFIFAPLSLLPTEVQDIVIKLLSFFSLEPKPNVVF</sequence>
<dbReference type="Pfam" id="PF00106">
    <property type="entry name" value="adh_short"/>
    <property type="match status" value="1"/>
</dbReference>
<dbReference type="Gene3D" id="3.40.50.720">
    <property type="entry name" value="NAD(P)-binding Rossmann-like Domain"/>
    <property type="match status" value="1"/>
</dbReference>